<proteinExistence type="predicted"/>
<organism evidence="1 2">
    <name type="scientific">Aromia moschata</name>
    <dbReference type="NCBI Taxonomy" id="1265417"/>
    <lineage>
        <taxon>Eukaryota</taxon>
        <taxon>Metazoa</taxon>
        <taxon>Ecdysozoa</taxon>
        <taxon>Arthropoda</taxon>
        <taxon>Hexapoda</taxon>
        <taxon>Insecta</taxon>
        <taxon>Pterygota</taxon>
        <taxon>Neoptera</taxon>
        <taxon>Endopterygota</taxon>
        <taxon>Coleoptera</taxon>
        <taxon>Polyphaga</taxon>
        <taxon>Cucujiformia</taxon>
        <taxon>Chrysomeloidea</taxon>
        <taxon>Cerambycidae</taxon>
        <taxon>Cerambycinae</taxon>
        <taxon>Callichromatini</taxon>
        <taxon>Aromia</taxon>
    </lineage>
</organism>
<dbReference type="PANTHER" id="PTHR46060:SF1">
    <property type="entry name" value="MARINER MOS1 TRANSPOSASE-LIKE PROTEIN"/>
    <property type="match status" value="1"/>
</dbReference>
<reference evidence="1" key="1">
    <citation type="journal article" date="2023" name="Insect Mol. Biol.">
        <title>Genome sequencing provides insights into the evolution of gene families encoding plant cell wall-degrading enzymes in longhorned beetles.</title>
        <authorList>
            <person name="Shin N.R."/>
            <person name="Okamura Y."/>
            <person name="Kirsch R."/>
            <person name="Pauchet Y."/>
        </authorList>
    </citation>
    <scope>NUCLEOTIDE SEQUENCE</scope>
    <source>
        <strain evidence="1">AMC_N1</strain>
    </source>
</reference>
<keyword evidence="2" id="KW-1185">Reference proteome</keyword>
<dbReference type="AlphaFoldDB" id="A0AAV8ZAH5"/>
<dbReference type="GO" id="GO:0003676">
    <property type="term" value="F:nucleic acid binding"/>
    <property type="evidence" value="ECO:0007669"/>
    <property type="project" value="InterPro"/>
</dbReference>
<dbReference type="Proteomes" id="UP001162162">
    <property type="component" value="Unassembled WGS sequence"/>
</dbReference>
<comment type="caution">
    <text evidence="1">The sequence shown here is derived from an EMBL/GenBank/DDBJ whole genome shotgun (WGS) entry which is preliminary data.</text>
</comment>
<evidence type="ECO:0000313" key="2">
    <source>
        <dbReference type="Proteomes" id="UP001162162"/>
    </source>
</evidence>
<evidence type="ECO:0000313" key="1">
    <source>
        <dbReference type="EMBL" id="KAJ8960562.1"/>
    </source>
</evidence>
<dbReference type="EMBL" id="JAPWTK010000008">
    <property type="protein sequence ID" value="KAJ8960562.1"/>
    <property type="molecule type" value="Genomic_DNA"/>
</dbReference>
<dbReference type="InterPro" id="IPR052709">
    <property type="entry name" value="Transposase-MT_Hybrid"/>
</dbReference>
<protein>
    <submittedName>
        <fullName evidence="1">Uncharacterized protein</fullName>
    </submittedName>
</protein>
<dbReference type="Gene3D" id="3.30.420.10">
    <property type="entry name" value="Ribonuclease H-like superfamily/Ribonuclease H"/>
    <property type="match status" value="1"/>
</dbReference>
<accession>A0AAV8ZAH5</accession>
<dbReference type="PANTHER" id="PTHR46060">
    <property type="entry name" value="MARINER MOS1 TRANSPOSASE-LIKE PROTEIN"/>
    <property type="match status" value="1"/>
</dbReference>
<dbReference type="InterPro" id="IPR036397">
    <property type="entry name" value="RNaseH_sf"/>
</dbReference>
<gene>
    <name evidence="1" type="ORF">NQ318_013851</name>
</gene>
<name>A0AAV8ZAH5_9CUCU</name>
<sequence length="198" mass="22809">MLSVQMKQRVNLKFLVKLGKTFTEAYAMLKYEGRETTEDDPRPGRPSTTKMDENIENIGKLIREHRSLSIRGLAEITSIDEECVSQILHESFNMCQVYAKMVPKLLTPEQKESRMNICADILNNIDTDSGLLDTVTLKGTRFESVEAIKAKVTKVLNQLTEADFQHCFQQWKSRMERCRDSQEEYIKIVKVATVIDNE</sequence>